<name>A0A1X9YT43_9BACT</name>
<comment type="subcellular location">
    <subcellularLocation>
        <location evidence="1">Cell outer membrane</location>
    </subcellularLocation>
</comment>
<dbReference type="Proteomes" id="UP000266292">
    <property type="component" value="Chromosome"/>
</dbReference>
<keyword evidence="5" id="KW-0998">Cell outer membrane</keyword>
<dbReference type="Gene3D" id="2.20.20.130">
    <property type="match status" value="1"/>
</dbReference>
<evidence type="ECO:0000259" key="6">
    <source>
        <dbReference type="Pfam" id="PF07980"/>
    </source>
</evidence>
<sequence>MNLHITRFLIGLGLGLSLVLATSCDDIIDVEPVYEKEKVTVFKNLNEFEYALTGAYALFRQTGYYGNGSATTGAFSVLPDMMGTNLVETNEELGNYITQTDWVYVADDSDIALTWQAAYYIINQANQVLSNNIEQFKTADEKRVNLLRGQALAIRGLVHFDLLRYWGVSYERNSTALGIPYKTTTNQEEMPSRLSVKESYDKILADLKEAEILLGDVDKAINIGSNKSYIDQLAVKAMLARVSLYARNYEEAEAYATAVIHAYPLASKADFPEIWKDASASEVIWSVAYSAGQGSPSNSLYYAANNRNGYRPSATLEAMYDKANDIRFDAYFGSAERAGTERRIVNKHMGRGTAKDNLVNWKVFRTGEMYLIRAEARAMQAGRESLGLEDLNTLRTARINNYAPVALSGQDLIDAIAVERQKELFAEGHQWFDLKRTTRIISRTDCGSASQCTLEPDSRAWAWPVPQGEIIANMNIRSQQTPGYN</sequence>
<evidence type="ECO:0000313" key="8">
    <source>
        <dbReference type="EMBL" id="ARS36028.1"/>
    </source>
</evidence>
<evidence type="ECO:0000313" key="9">
    <source>
        <dbReference type="Proteomes" id="UP000266292"/>
    </source>
</evidence>
<dbReference type="SUPFAM" id="SSF48452">
    <property type="entry name" value="TPR-like"/>
    <property type="match status" value="1"/>
</dbReference>
<dbReference type="Pfam" id="PF14322">
    <property type="entry name" value="SusD-like_3"/>
    <property type="match status" value="1"/>
</dbReference>
<dbReference type="AlphaFoldDB" id="A0A1X9YT43"/>
<evidence type="ECO:0000256" key="2">
    <source>
        <dbReference type="ARBA" id="ARBA00006275"/>
    </source>
</evidence>
<dbReference type="EMBL" id="CP021235">
    <property type="protein sequence ID" value="ARS36028.1"/>
    <property type="molecule type" value="Genomic_DNA"/>
</dbReference>
<dbReference type="GO" id="GO:0009279">
    <property type="term" value="C:cell outer membrane"/>
    <property type="evidence" value="ECO:0007669"/>
    <property type="project" value="UniProtKB-SubCell"/>
</dbReference>
<dbReference type="Pfam" id="PF07980">
    <property type="entry name" value="SusD_RagB"/>
    <property type="match status" value="1"/>
</dbReference>
<evidence type="ECO:0000259" key="7">
    <source>
        <dbReference type="Pfam" id="PF14322"/>
    </source>
</evidence>
<evidence type="ECO:0000256" key="4">
    <source>
        <dbReference type="ARBA" id="ARBA00023136"/>
    </source>
</evidence>
<dbReference type="OrthoDB" id="9792139at2"/>
<evidence type="ECO:0000256" key="1">
    <source>
        <dbReference type="ARBA" id="ARBA00004442"/>
    </source>
</evidence>
<evidence type="ECO:0000256" key="3">
    <source>
        <dbReference type="ARBA" id="ARBA00022729"/>
    </source>
</evidence>
<dbReference type="CDD" id="cd08977">
    <property type="entry name" value="SusD"/>
    <property type="match status" value="1"/>
</dbReference>
<organism evidence="8 9">
    <name type="scientific">Pontibacter actiniarum</name>
    <dbReference type="NCBI Taxonomy" id="323450"/>
    <lineage>
        <taxon>Bacteria</taxon>
        <taxon>Pseudomonadati</taxon>
        <taxon>Bacteroidota</taxon>
        <taxon>Cytophagia</taxon>
        <taxon>Cytophagales</taxon>
        <taxon>Hymenobacteraceae</taxon>
        <taxon>Pontibacter</taxon>
    </lineage>
</organism>
<dbReference type="Gene3D" id="1.25.40.390">
    <property type="match status" value="1"/>
</dbReference>
<dbReference type="RefSeq" id="WP_025607340.1">
    <property type="nucleotide sequence ID" value="NZ_CP021235.1"/>
</dbReference>
<accession>A0A1X9YT43</accession>
<dbReference type="Gene3D" id="1.25.40.900">
    <property type="match status" value="1"/>
</dbReference>
<dbReference type="STRING" id="709015.GCA_000472485_02350"/>
<comment type="similarity">
    <text evidence="2">Belongs to the SusD family.</text>
</comment>
<dbReference type="InterPro" id="IPR033985">
    <property type="entry name" value="SusD-like_N"/>
</dbReference>
<proteinExistence type="inferred from homology"/>
<feature type="domain" description="SusD-like N-terminal" evidence="7">
    <location>
        <begin position="65"/>
        <end position="244"/>
    </location>
</feature>
<reference evidence="9" key="1">
    <citation type="submission" date="2017-05" db="EMBL/GenBank/DDBJ databases">
        <authorList>
            <person name="Ray J."/>
            <person name="Price M."/>
            <person name="Deutschbauer A."/>
        </authorList>
    </citation>
    <scope>NUCLEOTIDE SEQUENCE [LARGE SCALE GENOMIC DNA]</scope>
    <source>
        <strain evidence="9">DSM 19842</strain>
    </source>
</reference>
<dbReference type="InterPro" id="IPR011990">
    <property type="entry name" value="TPR-like_helical_dom_sf"/>
</dbReference>
<dbReference type="PROSITE" id="PS51257">
    <property type="entry name" value="PROKAR_LIPOPROTEIN"/>
    <property type="match status" value="1"/>
</dbReference>
<keyword evidence="9" id="KW-1185">Reference proteome</keyword>
<gene>
    <name evidence="8" type="ORF">CA264_11610</name>
</gene>
<keyword evidence="4" id="KW-0472">Membrane</keyword>
<protein>
    <submittedName>
        <fullName evidence="8">RagB/SusD family nutrient uptake outer membrane protein</fullName>
    </submittedName>
</protein>
<feature type="domain" description="RagB/SusD" evidence="6">
    <location>
        <begin position="347"/>
        <end position="484"/>
    </location>
</feature>
<dbReference type="InterPro" id="IPR012944">
    <property type="entry name" value="SusD_RagB_dom"/>
</dbReference>
<evidence type="ECO:0000256" key="5">
    <source>
        <dbReference type="ARBA" id="ARBA00023237"/>
    </source>
</evidence>
<dbReference type="KEGG" id="pact:CA264_11610"/>
<keyword evidence="3" id="KW-0732">Signal</keyword>